<keyword evidence="8" id="KW-1185">Reference proteome</keyword>
<dbReference type="GO" id="GO:0003886">
    <property type="term" value="F:DNA (cytosine-5-)-methyltransferase activity"/>
    <property type="evidence" value="ECO:0007669"/>
    <property type="project" value="UniProtKB-EC"/>
</dbReference>
<dbReference type="Gene3D" id="3.40.50.150">
    <property type="entry name" value="Vaccinia Virus protein VP39"/>
    <property type="match status" value="1"/>
</dbReference>
<protein>
    <recommendedName>
        <fullName evidence="1">DNA (cytosine-5-)-methyltransferase</fullName>
        <ecNumber evidence="1">2.1.1.37</ecNumber>
    </recommendedName>
</protein>
<dbReference type="GO" id="GO:0044027">
    <property type="term" value="P:negative regulation of gene expression via chromosomal CpG island methylation"/>
    <property type="evidence" value="ECO:0007669"/>
    <property type="project" value="TreeGrafter"/>
</dbReference>
<keyword evidence="3 5" id="KW-0808">Transferase</keyword>
<dbReference type="PANTHER" id="PTHR10629">
    <property type="entry name" value="CYTOSINE-SPECIFIC METHYLTRANSFERASE"/>
    <property type="match status" value="1"/>
</dbReference>
<dbReference type="InterPro" id="IPR001525">
    <property type="entry name" value="C5_MeTfrase"/>
</dbReference>
<evidence type="ECO:0000313" key="8">
    <source>
        <dbReference type="Proteomes" id="UP000799764"/>
    </source>
</evidence>
<dbReference type="GO" id="GO:0003677">
    <property type="term" value="F:DNA binding"/>
    <property type="evidence" value="ECO:0007669"/>
    <property type="project" value="TreeGrafter"/>
</dbReference>
<dbReference type="PROSITE" id="PS51679">
    <property type="entry name" value="SAM_MT_C5"/>
    <property type="match status" value="1"/>
</dbReference>
<name>A0A9P4UF35_9PLEO</name>
<dbReference type="AlphaFoldDB" id="A0A9P4UF35"/>
<comment type="similarity">
    <text evidence="5">Belongs to the class I-like SAM-binding methyltransferase superfamily. C5-methyltransferase family.</text>
</comment>
<evidence type="ECO:0000256" key="5">
    <source>
        <dbReference type="PROSITE-ProRule" id="PRU01016"/>
    </source>
</evidence>
<evidence type="ECO:0000256" key="6">
    <source>
        <dbReference type="SAM" id="MobiDB-lite"/>
    </source>
</evidence>
<accession>A0A9P4UF35</accession>
<dbReference type="EC" id="2.1.1.37" evidence="1"/>
<reference evidence="7" key="1">
    <citation type="journal article" date="2020" name="Stud. Mycol.">
        <title>101 Dothideomycetes genomes: a test case for predicting lifestyles and emergence of pathogens.</title>
        <authorList>
            <person name="Haridas S."/>
            <person name="Albert R."/>
            <person name="Binder M."/>
            <person name="Bloem J."/>
            <person name="Labutti K."/>
            <person name="Salamov A."/>
            <person name="Andreopoulos B."/>
            <person name="Baker S."/>
            <person name="Barry K."/>
            <person name="Bills G."/>
            <person name="Bluhm B."/>
            <person name="Cannon C."/>
            <person name="Castanera R."/>
            <person name="Culley D."/>
            <person name="Daum C."/>
            <person name="Ezra D."/>
            <person name="Gonzalez J."/>
            <person name="Henrissat B."/>
            <person name="Kuo A."/>
            <person name="Liang C."/>
            <person name="Lipzen A."/>
            <person name="Lutzoni F."/>
            <person name="Magnuson J."/>
            <person name="Mondo S."/>
            <person name="Nolan M."/>
            <person name="Ohm R."/>
            <person name="Pangilinan J."/>
            <person name="Park H.-J."/>
            <person name="Ramirez L."/>
            <person name="Alfaro M."/>
            <person name="Sun H."/>
            <person name="Tritt A."/>
            <person name="Yoshinaga Y."/>
            <person name="Zwiers L.-H."/>
            <person name="Turgeon B."/>
            <person name="Goodwin S."/>
            <person name="Spatafora J."/>
            <person name="Crous P."/>
            <person name="Grigoriev I."/>
        </authorList>
    </citation>
    <scope>NUCLEOTIDE SEQUENCE</scope>
    <source>
        <strain evidence="7">CBS 690.94</strain>
    </source>
</reference>
<evidence type="ECO:0000256" key="2">
    <source>
        <dbReference type="ARBA" id="ARBA00022603"/>
    </source>
</evidence>
<evidence type="ECO:0000256" key="3">
    <source>
        <dbReference type="ARBA" id="ARBA00022679"/>
    </source>
</evidence>
<dbReference type="Proteomes" id="UP000799764">
    <property type="component" value="Unassembled WGS sequence"/>
</dbReference>
<organism evidence="7 8">
    <name type="scientific">Karstenula rhodostoma CBS 690.94</name>
    <dbReference type="NCBI Taxonomy" id="1392251"/>
    <lineage>
        <taxon>Eukaryota</taxon>
        <taxon>Fungi</taxon>
        <taxon>Dikarya</taxon>
        <taxon>Ascomycota</taxon>
        <taxon>Pezizomycotina</taxon>
        <taxon>Dothideomycetes</taxon>
        <taxon>Pleosporomycetidae</taxon>
        <taxon>Pleosporales</taxon>
        <taxon>Massarineae</taxon>
        <taxon>Didymosphaeriaceae</taxon>
        <taxon>Karstenula</taxon>
    </lineage>
</organism>
<dbReference type="InterPro" id="IPR029063">
    <property type="entry name" value="SAM-dependent_MTases_sf"/>
</dbReference>
<evidence type="ECO:0000313" key="7">
    <source>
        <dbReference type="EMBL" id="KAF2447083.1"/>
    </source>
</evidence>
<evidence type="ECO:0000256" key="4">
    <source>
        <dbReference type="ARBA" id="ARBA00022691"/>
    </source>
</evidence>
<feature type="active site" evidence="5">
    <location>
        <position position="367"/>
    </location>
</feature>
<evidence type="ECO:0000256" key="1">
    <source>
        <dbReference type="ARBA" id="ARBA00011975"/>
    </source>
</evidence>
<dbReference type="Gene3D" id="3.90.120.10">
    <property type="entry name" value="DNA Methylase, subunit A, domain 2"/>
    <property type="match status" value="1"/>
</dbReference>
<comment type="caution">
    <text evidence="7">The sequence shown here is derived from an EMBL/GenBank/DDBJ whole genome shotgun (WGS) entry which is preliminary data.</text>
</comment>
<feature type="region of interest" description="Disordered" evidence="6">
    <location>
        <begin position="1"/>
        <end position="41"/>
    </location>
</feature>
<dbReference type="InterPro" id="IPR050390">
    <property type="entry name" value="C5-Methyltransferase"/>
</dbReference>
<proteinExistence type="inferred from homology"/>
<dbReference type="PRINTS" id="PR00105">
    <property type="entry name" value="C5METTRFRASE"/>
</dbReference>
<feature type="region of interest" description="Disordered" evidence="6">
    <location>
        <begin position="265"/>
        <end position="287"/>
    </location>
</feature>
<dbReference type="GO" id="GO:0032259">
    <property type="term" value="P:methylation"/>
    <property type="evidence" value="ECO:0007669"/>
    <property type="project" value="UniProtKB-KW"/>
</dbReference>
<dbReference type="OrthoDB" id="414133at2759"/>
<keyword evidence="4 5" id="KW-0949">S-adenosyl-L-methionine</keyword>
<dbReference type="SUPFAM" id="SSF53335">
    <property type="entry name" value="S-adenosyl-L-methionine-dependent methyltransferases"/>
    <property type="match status" value="1"/>
</dbReference>
<dbReference type="Pfam" id="PF00145">
    <property type="entry name" value="DNA_methylase"/>
    <property type="match status" value="2"/>
</dbReference>
<dbReference type="GO" id="GO:0005634">
    <property type="term" value="C:nucleus"/>
    <property type="evidence" value="ECO:0007669"/>
    <property type="project" value="TreeGrafter"/>
</dbReference>
<sequence length="702" mass="80465">MAPQQHYDFEDHVVGNPLDDEIEVQHFGHDDENEDDERGEQDREYILIDDNEEDVASRARSPIQEAAFPAIIQLPSYRLDNVGVIRPGDTVELIDRTERKSKHTLSGDFLKITTIVEDLKTQETKLNGYRLRRCSYLRPLFDGKLNELFMLIEASEDDRRPTMTQGLQSVPLTEVLKKRKCEFTDRDYNAYDVKMANRWAPAGLKTSMEIIKWIFREGTLVCRFVHTVVFDHNSVSYSGEVRKLYRRETDQVSQTASLPIPILSQDRKRRSSIEQIDGAPTKRRSPPAKTCRYTFGDAFCGIGGASEGASQADLFVKWGLEKDELAIHGYAANFPAAEPLHMDAHDFPVIAKRREHGVDILHLSCPCCYWSEAHTNEGKNDQENMETLLTVGPFLKAVKPRYATLEQAPGLLKLKKHRLWFRKLINEITSMKYNVRWRVTDQSEYGLPQRRRRLVFLCAKQGLPLPAFPKPVHGPKDSGLPYWVTVGDALEALERRGAHTYDRYHQPEEERLLARPREPVDPRTILARCITTSGGENIHPSGHRKYTPREISQLQGFPIDYHFRGSRGEVIKQAGNAWAPVSNTKYFLLLAQFLEAWDKGYVDAEDDVEDLYDYLEEKGIRVPTSTRRNIRCGVALTELTVHHANGLHGWHQPHNRRGANVKFETPRRLRGSEEKSLISTEAAAPRIRCYGKFQFESDLYPG</sequence>
<dbReference type="PANTHER" id="PTHR10629:SF52">
    <property type="entry name" value="DNA (CYTOSINE-5)-METHYLTRANSFERASE 1"/>
    <property type="match status" value="1"/>
</dbReference>
<gene>
    <name evidence="7" type="ORF">P171DRAFT_511238</name>
</gene>
<keyword evidence="2 5" id="KW-0489">Methyltransferase</keyword>
<dbReference type="EMBL" id="MU001497">
    <property type="protein sequence ID" value="KAF2447083.1"/>
    <property type="molecule type" value="Genomic_DNA"/>
</dbReference>